<evidence type="ECO:0000313" key="1">
    <source>
        <dbReference type="EMBL" id="GEZ19050.1"/>
    </source>
</evidence>
<dbReference type="Gene3D" id="3.80.10.10">
    <property type="entry name" value="Ribonuclease Inhibitor"/>
    <property type="match status" value="1"/>
</dbReference>
<comment type="caution">
    <text evidence="1">The sequence shown here is derived from an EMBL/GenBank/DDBJ whole genome shotgun (WGS) entry which is preliminary data.</text>
</comment>
<accession>A0A699I6B6</accession>
<dbReference type="InterPro" id="IPR032675">
    <property type="entry name" value="LRR_dom_sf"/>
</dbReference>
<protein>
    <submittedName>
        <fullName evidence="1">Leucine-rich repeat, cysteine-containing subtype</fullName>
    </submittedName>
</protein>
<dbReference type="PANTHER" id="PTHR13318:SF105">
    <property type="entry name" value="F-BOX_LRR-REPEAT PROTEIN 3"/>
    <property type="match status" value="1"/>
</dbReference>
<dbReference type="GO" id="GO:0019005">
    <property type="term" value="C:SCF ubiquitin ligase complex"/>
    <property type="evidence" value="ECO:0007669"/>
    <property type="project" value="TreeGrafter"/>
</dbReference>
<gene>
    <name evidence="1" type="ORF">Tci_491023</name>
</gene>
<sequence length="229" mass="25530">MALNSTVLERLHVTNRHFYNAEYLTLLAKNCCNSLISLKIGPCYLSKLGGAFRYAVKLQHFGGYIFDKESELVGFQFPPNTRSLSMKGVLVTKHTTVLPFLNQIRKLKSLCISLWHGGFTDVGLEYIRKYGANLRSLTLAGTGKSNAGLVKLSEGCPRLRKLKLWGCPFSKQVVASSVFNIQSLRTINRGKSRTFDSMMKVSKRWSKPCNLGRVHCECGTRGCIGKTGD</sequence>
<dbReference type="SUPFAM" id="SSF52047">
    <property type="entry name" value="RNI-like"/>
    <property type="match status" value="1"/>
</dbReference>
<dbReference type="GO" id="GO:0031146">
    <property type="term" value="P:SCF-dependent proteasomal ubiquitin-dependent protein catabolic process"/>
    <property type="evidence" value="ECO:0007669"/>
    <property type="project" value="TreeGrafter"/>
</dbReference>
<name>A0A699I6B6_TANCI</name>
<dbReference type="EMBL" id="BKCJ010250550">
    <property type="protein sequence ID" value="GEZ19050.1"/>
    <property type="molecule type" value="Genomic_DNA"/>
</dbReference>
<reference evidence="1" key="1">
    <citation type="journal article" date="2019" name="Sci. Rep.">
        <title>Draft genome of Tanacetum cinerariifolium, the natural source of mosquito coil.</title>
        <authorList>
            <person name="Yamashiro T."/>
            <person name="Shiraishi A."/>
            <person name="Satake H."/>
            <person name="Nakayama K."/>
        </authorList>
    </citation>
    <scope>NUCLEOTIDE SEQUENCE</scope>
</reference>
<organism evidence="1">
    <name type="scientific">Tanacetum cinerariifolium</name>
    <name type="common">Dalmatian daisy</name>
    <name type="synonym">Chrysanthemum cinerariifolium</name>
    <dbReference type="NCBI Taxonomy" id="118510"/>
    <lineage>
        <taxon>Eukaryota</taxon>
        <taxon>Viridiplantae</taxon>
        <taxon>Streptophyta</taxon>
        <taxon>Embryophyta</taxon>
        <taxon>Tracheophyta</taxon>
        <taxon>Spermatophyta</taxon>
        <taxon>Magnoliopsida</taxon>
        <taxon>eudicotyledons</taxon>
        <taxon>Gunneridae</taxon>
        <taxon>Pentapetalae</taxon>
        <taxon>asterids</taxon>
        <taxon>campanulids</taxon>
        <taxon>Asterales</taxon>
        <taxon>Asteraceae</taxon>
        <taxon>Asteroideae</taxon>
        <taxon>Anthemideae</taxon>
        <taxon>Anthemidinae</taxon>
        <taxon>Tanacetum</taxon>
    </lineage>
</organism>
<proteinExistence type="predicted"/>
<dbReference type="AlphaFoldDB" id="A0A699I6B6"/>
<dbReference type="PANTHER" id="PTHR13318">
    <property type="entry name" value="PARTNER OF PAIRED, ISOFORM B-RELATED"/>
    <property type="match status" value="1"/>
</dbReference>